<dbReference type="Proteomes" id="UP000054485">
    <property type="component" value="Unassembled WGS sequence"/>
</dbReference>
<dbReference type="InterPro" id="IPR040521">
    <property type="entry name" value="KDZ"/>
</dbReference>
<dbReference type="AlphaFoldDB" id="A0A0D0B0G2"/>
<sequence>DPDDPWIEDLDSGDSSEPVSICVDRWRNAAPESRKKMFAIFKKSGIFITVCRHGFLLTICDMVRSGELMKYPLASLNKLMEVFGKNILYGYDIKCALEKILLRSSLANRIKELNLQGVVPAFHGHAHNRLCQVQHHSKYKLGAGKEDFETCERVFSESNALASETRNATEFHRHQALDEHFRFADMDKYANLSNFLYNNYVQALEAIATTSTFLAESPIGPDAPFETDLADEKMSLEKMSCKQDATSVEVDYVKALDLRANCSSKEIGNVRRRHTHTAAKRDQKQKVVEDFECQMEIDERWGPDHPERIQAQSRITHRLFFKALDDVERLVVMRLLELTKLQMNGYKLRTQISKALKSRATAIRNALQRYNKYAAEMMPPRPPLEWTQIVEYSFLAEFDLLRDSDGQIQTKRWANPLYRQASTQYFDGVRAKEEVQRLNVEVGRLMTKIHDDAIYYPSAITALSAEDSPLASELSRQWDQLQSLNLWHRQRIRQIQSLRGYSGPLMPG</sequence>
<evidence type="ECO:0008006" key="3">
    <source>
        <dbReference type="Google" id="ProtNLM"/>
    </source>
</evidence>
<evidence type="ECO:0000313" key="2">
    <source>
        <dbReference type="Proteomes" id="UP000054485"/>
    </source>
</evidence>
<accession>A0A0D0B0G2</accession>
<dbReference type="InParanoid" id="A0A0D0B0G2"/>
<keyword evidence="2" id="KW-1185">Reference proteome</keyword>
<dbReference type="Pfam" id="PF18758">
    <property type="entry name" value="KDZ"/>
    <property type="match status" value="1"/>
</dbReference>
<feature type="non-terminal residue" evidence="1">
    <location>
        <position position="508"/>
    </location>
</feature>
<dbReference type="HOGENOM" id="CLU_013084_2_1_1"/>
<reference evidence="2" key="2">
    <citation type="submission" date="2015-01" db="EMBL/GenBank/DDBJ databases">
        <title>Evolutionary Origins and Diversification of the Mycorrhizal Mutualists.</title>
        <authorList>
            <consortium name="DOE Joint Genome Institute"/>
            <consortium name="Mycorrhizal Genomics Consortium"/>
            <person name="Kohler A."/>
            <person name="Kuo A."/>
            <person name="Nagy L.G."/>
            <person name="Floudas D."/>
            <person name="Copeland A."/>
            <person name="Barry K.W."/>
            <person name="Cichocki N."/>
            <person name="Veneault-Fourrey C."/>
            <person name="LaButti K."/>
            <person name="Lindquist E.A."/>
            <person name="Lipzen A."/>
            <person name="Lundell T."/>
            <person name="Morin E."/>
            <person name="Murat C."/>
            <person name="Riley R."/>
            <person name="Ohm R."/>
            <person name="Sun H."/>
            <person name="Tunlid A."/>
            <person name="Henrissat B."/>
            <person name="Grigoriev I.V."/>
            <person name="Hibbett D.S."/>
            <person name="Martin F."/>
        </authorList>
    </citation>
    <scope>NUCLEOTIDE SEQUENCE [LARGE SCALE GENOMIC DNA]</scope>
    <source>
        <strain evidence="2">UH-Slu-Lm8-n1</strain>
    </source>
</reference>
<dbReference type="PANTHER" id="PTHR33096:SF1">
    <property type="entry name" value="CXC1-LIKE CYSTEINE CLUSTER ASSOCIATED WITH KDZ TRANSPOSASES DOMAIN-CONTAINING PROTEIN"/>
    <property type="match status" value="1"/>
</dbReference>
<organism evidence="1 2">
    <name type="scientific">Suillus luteus UH-Slu-Lm8-n1</name>
    <dbReference type="NCBI Taxonomy" id="930992"/>
    <lineage>
        <taxon>Eukaryota</taxon>
        <taxon>Fungi</taxon>
        <taxon>Dikarya</taxon>
        <taxon>Basidiomycota</taxon>
        <taxon>Agaricomycotina</taxon>
        <taxon>Agaricomycetes</taxon>
        <taxon>Agaricomycetidae</taxon>
        <taxon>Boletales</taxon>
        <taxon>Suillineae</taxon>
        <taxon>Suillaceae</taxon>
        <taxon>Suillus</taxon>
    </lineage>
</organism>
<proteinExistence type="predicted"/>
<reference evidence="1 2" key="1">
    <citation type="submission" date="2014-04" db="EMBL/GenBank/DDBJ databases">
        <authorList>
            <consortium name="DOE Joint Genome Institute"/>
            <person name="Kuo A."/>
            <person name="Ruytinx J."/>
            <person name="Rineau F."/>
            <person name="Colpaert J."/>
            <person name="Kohler A."/>
            <person name="Nagy L.G."/>
            <person name="Floudas D."/>
            <person name="Copeland A."/>
            <person name="Barry K.W."/>
            <person name="Cichocki N."/>
            <person name="Veneault-Fourrey C."/>
            <person name="LaButti K."/>
            <person name="Lindquist E.A."/>
            <person name="Lipzen A."/>
            <person name="Lundell T."/>
            <person name="Morin E."/>
            <person name="Murat C."/>
            <person name="Sun H."/>
            <person name="Tunlid A."/>
            <person name="Henrissat B."/>
            <person name="Grigoriev I.V."/>
            <person name="Hibbett D.S."/>
            <person name="Martin F."/>
            <person name="Nordberg H.P."/>
            <person name="Cantor M.N."/>
            <person name="Hua S.X."/>
        </authorList>
    </citation>
    <scope>NUCLEOTIDE SEQUENCE [LARGE SCALE GENOMIC DNA]</scope>
    <source>
        <strain evidence="1 2">UH-Slu-Lm8-n1</strain>
    </source>
</reference>
<protein>
    <recommendedName>
        <fullName evidence="3">CxC1-like cysteine cluster associated with KDZ transposases domain-containing protein</fullName>
    </recommendedName>
</protein>
<feature type="non-terminal residue" evidence="1">
    <location>
        <position position="1"/>
    </location>
</feature>
<gene>
    <name evidence="1" type="ORF">CY34DRAFT_63315</name>
</gene>
<name>A0A0D0B0G2_9AGAM</name>
<dbReference type="EMBL" id="KN835443">
    <property type="protein sequence ID" value="KIK37553.1"/>
    <property type="molecule type" value="Genomic_DNA"/>
</dbReference>
<dbReference type="OrthoDB" id="2505969at2759"/>
<dbReference type="PANTHER" id="PTHR33096">
    <property type="entry name" value="CXC2 DOMAIN-CONTAINING PROTEIN"/>
    <property type="match status" value="1"/>
</dbReference>
<evidence type="ECO:0000313" key="1">
    <source>
        <dbReference type="EMBL" id="KIK37553.1"/>
    </source>
</evidence>